<comment type="caution">
    <text evidence="1">The sequence shown here is derived from an EMBL/GenBank/DDBJ whole genome shotgun (WGS) entry which is preliminary data.</text>
</comment>
<evidence type="ECO:0000313" key="1">
    <source>
        <dbReference type="EMBL" id="KAK9128108.1"/>
    </source>
</evidence>
<dbReference type="Proteomes" id="UP001420932">
    <property type="component" value="Unassembled WGS sequence"/>
</dbReference>
<dbReference type="AlphaFoldDB" id="A0AAP0P2K4"/>
<dbReference type="EMBL" id="JBBNAF010000007">
    <property type="protein sequence ID" value="KAK9128108.1"/>
    <property type="molecule type" value="Genomic_DNA"/>
</dbReference>
<reference evidence="1 2" key="1">
    <citation type="submission" date="2024-01" db="EMBL/GenBank/DDBJ databases">
        <title>Genome assemblies of Stephania.</title>
        <authorList>
            <person name="Yang L."/>
        </authorList>
    </citation>
    <scope>NUCLEOTIDE SEQUENCE [LARGE SCALE GENOMIC DNA]</scope>
    <source>
        <strain evidence="1">YNDBR</strain>
        <tissue evidence="1">Leaf</tissue>
    </source>
</reference>
<organism evidence="1 2">
    <name type="scientific">Stephania yunnanensis</name>
    <dbReference type="NCBI Taxonomy" id="152371"/>
    <lineage>
        <taxon>Eukaryota</taxon>
        <taxon>Viridiplantae</taxon>
        <taxon>Streptophyta</taxon>
        <taxon>Embryophyta</taxon>
        <taxon>Tracheophyta</taxon>
        <taxon>Spermatophyta</taxon>
        <taxon>Magnoliopsida</taxon>
        <taxon>Ranunculales</taxon>
        <taxon>Menispermaceae</taxon>
        <taxon>Menispermoideae</taxon>
        <taxon>Cissampelideae</taxon>
        <taxon>Stephania</taxon>
    </lineage>
</organism>
<gene>
    <name evidence="1" type="ORF">Syun_016905</name>
</gene>
<protein>
    <submittedName>
        <fullName evidence="1">Uncharacterized protein</fullName>
    </submittedName>
</protein>
<sequence length="52" mass="6184">MELDSDLLGFLSKLFCNLIAYEPQNPTKWYRAIKFDSIKLIACFLDIYMIYD</sequence>
<keyword evidence="2" id="KW-1185">Reference proteome</keyword>
<evidence type="ECO:0000313" key="2">
    <source>
        <dbReference type="Proteomes" id="UP001420932"/>
    </source>
</evidence>
<name>A0AAP0P2K4_9MAGN</name>
<accession>A0AAP0P2K4</accession>
<proteinExistence type="predicted"/>